<dbReference type="Pfam" id="PF24035">
    <property type="entry name" value="DUF7344"/>
    <property type="match status" value="1"/>
</dbReference>
<dbReference type="AlphaFoldDB" id="A0A1N6ZT87"/>
<feature type="domain" description="DUF7344" evidence="1">
    <location>
        <begin position="9"/>
        <end position="74"/>
    </location>
</feature>
<organism evidence="3 4">
    <name type="scientific">Natronorubrum daqingense</name>
    <dbReference type="NCBI Taxonomy" id="588898"/>
    <lineage>
        <taxon>Archaea</taxon>
        <taxon>Methanobacteriati</taxon>
        <taxon>Methanobacteriota</taxon>
        <taxon>Stenosarchaea group</taxon>
        <taxon>Halobacteria</taxon>
        <taxon>Halobacteriales</taxon>
        <taxon>Natrialbaceae</taxon>
        <taxon>Natronorubrum</taxon>
    </lineage>
</organism>
<dbReference type="Proteomes" id="UP000187321">
    <property type="component" value="Chromosome"/>
</dbReference>
<evidence type="ECO:0000259" key="1">
    <source>
        <dbReference type="Pfam" id="PF24035"/>
    </source>
</evidence>
<evidence type="ECO:0000313" key="5">
    <source>
        <dbReference type="Proteomes" id="UP000187321"/>
    </source>
</evidence>
<dbReference type="EMBL" id="FTNP01000001">
    <property type="protein sequence ID" value="SIR29995.1"/>
    <property type="molecule type" value="Genomic_DNA"/>
</dbReference>
<reference evidence="2 5" key="1">
    <citation type="submission" date="2017-01" db="EMBL/GenBank/DDBJ databases">
        <title>Complete genome sequence of Haloterrigena daqingensis type strain (JX313T).</title>
        <authorList>
            <person name="Shuang W."/>
        </authorList>
    </citation>
    <scope>NUCLEOTIDE SEQUENCE [LARGE SCALE GENOMIC DNA]</scope>
    <source>
        <strain evidence="2 5">JX313</strain>
    </source>
</reference>
<reference evidence="3 4" key="2">
    <citation type="submission" date="2017-01" db="EMBL/GenBank/DDBJ databases">
        <authorList>
            <person name="Mah S.A."/>
            <person name="Swanson W.J."/>
            <person name="Moy G.W."/>
            <person name="Vacquier V.D."/>
        </authorList>
    </citation>
    <scope>NUCLEOTIDE SEQUENCE [LARGE SCALE GENOMIC DNA]</scope>
    <source>
        <strain evidence="3 4">CGMCC 1.8909</strain>
    </source>
</reference>
<keyword evidence="4" id="KW-1185">Reference proteome</keyword>
<protein>
    <recommendedName>
        <fullName evidence="1">DUF7344 domain-containing protein</fullName>
    </recommendedName>
</protein>
<dbReference type="Proteomes" id="UP000185687">
    <property type="component" value="Unassembled WGS sequence"/>
</dbReference>
<gene>
    <name evidence="2" type="ORF">BB347_00795</name>
    <name evidence="3" type="ORF">SAMN05421809_0905</name>
</gene>
<evidence type="ECO:0000313" key="2">
    <source>
        <dbReference type="EMBL" id="APX95258.1"/>
    </source>
</evidence>
<sequence length="101" mass="11974">MTQVHDNLFEVLSNVQRRRILFTLVEGSETVNLDSPPDSFDERTRSTIEQQHVHLPKLADYGFIEWHERDRLVEKGPRFDEIEPLLQYLLSQQDSLLLERV</sequence>
<name>A0A1N6ZT87_9EURY</name>
<evidence type="ECO:0000313" key="3">
    <source>
        <dbReference type="EMBL" id="SIR29995.1"/>
    </source>
</evidence>
<accession>A0A1N6ZT87</accession>
<dbReference type="KEGG" id="hda:BB347_00795"/>
<dbReference type="InterPro" id="IPR055768">
    <property type="entry name" value="DUF7344"/>
</dbReference>
<evidence type="ECO:0000313" key="4">
    <source>
        <dbReference type="Proteomes" id="UP000185687"/>
    </source>
</evidence>
<proteinExistence type="predicted"/>
<dbReference type="EMBL" id="CP019327">
    <property type="protein sequence ID" value="APX95258.1"/>
    <property type="molecule type" value="Genomic_DNA"/>
</dbReference>